<organism evidence="1 2">
    <name type="scientific">Paramecium pentaurelia</name>
    <dbReference type="NCBI Taxonomy" id="43138"/>
    <lineage>
        <taxon>Eukaryota</taxon>
        <taxon>Sar</taxon>
        <taxon>Alveolata</taxon>
        <taxon>Ciliophora</taxon>
        <taxon>Intramacronucleata</taxon>
        <taxon>Oligohymenophorea</taxon>
        <taxon>Peniculida</taxon>
        <taxon>Parameciidae</taxon>
        <taxon>Paramecium</taxon>
    </lineage>
</organism>
<dbReference type="Proteomes" id="UP000689195">
    <property type="component" value="Unassembled WGS sequence"/>
</dbReference>
<comment type="caution">
    <text evidence="1">The sequence shown here is derived from an EMBL/GenBank/DDBJ whole genome shotgun (WGS) entry which is preliminary data.</text>
</comment>
<gene>
    <name evidence="1" type="ORF">PPENT_87.1.T1920004</name>
</gene>
<reference evidence="1" key="1">
    <citation type="submission" date="2021-01" db="EMBL/GenBank/DDBJ databases">
        <authorList>
            <consortium name="Genoscope - CEA"/>
            <person name="William W."/>
        </authorList>
    </citation>
    <scope>NUCLEOTIDE SEQUENCE</scope>
</reference>
<dbReference type="EMBL" id="CAJJDO010000192">
    <property type="protein sequence ID" value="CAD8213971.1"/>
    <property type="molecule type" value="Genomic_DNA"/>
</dbReference>
<dbReference type="AlphaFoldDB" id="A0A8S1YKM6"/>
<evidence type="ECO:0000313" key="2">
    <source>
        <dbReference type="Proteomes" id="UP000689195"/>
    </source>
</evidence>
<evidence type="ECO:0000313" key="1">
    <source>
        <dbReference type="EMBL" id="CAD8213971.1"/>
    </source>
</evidence>
<keyword evidence="2" id="KW-1185">Reference proteome</keyword>
<name>A0A8S1YKM6_9CILI</name>
<protein>
    <submittedName>
        <fullName evidence="1">Uncharacterized protein</fullName>
    </submittedName>
</protein>
<proteinExistence type="predicted"/>
<sequence length="109" mass="13087">MDRKLLNGHLCGIFIGITKRQVEVDIIKRQWHENLEVDWVESLVCYAFQELNQSIEGINDTLKRRLKSIQIQQIINIHHLNHHIQILILWQKFWREIYKSNGTCKKTLI</sequence>
<accession>A0A8S1YKM6</accession>